<dbReference type="Proteomes" id="UP001230649">
    <property type="component" value="Unassembled WGS sequence"/>
</dbReference>
<dbReference type="EMBL" id="JASBWS010000013">
    <property type="protein sequence ID" value="KAJ9113162.1"/>
    <property type="molecule type" value="Genomic_DNA"/>
</dbReference>
<name>A0ACC2WRK3_9TREE</name>
<keyword evidence="2" id="KW-1185">Reference proteome</keyword>
<sequence length="551" mass="61450">MLWGLRRSPLTVISRRGSEPTRRTRANFLASSARSTGVNGTKRKHAAGSKSRQAIGLDASTPNVLEDLLGRYRLVVTSLPVRFEKGPVHSNKLKAKEALENEGQDAISKQRKVRIGLRLYDTLTAEELAEMYPGLINFDIRQELPAQEHDTIPQAQEPAKNDSQWEIQTQTRHLESGRDRVNAAVGKRLHKTYRFESWTMATKHFWKRINEYFQEQDHHGEINVRFNPDTKLTEVRIDINTHTPKALPKSHADVTAASDVQEKAIRPPGDNSAESETTSSGSAKRKVAYGPPALTRKDFILAWSLDIAAFRTRQKQSLLDRRAAKRAAKLNESKGGNAARSPTNLEEPSAVEEQVQSTIEQAPLTATQTTTLTPTPIAQQEMESIPTSDEKLTATVQSRNSEPAILANTQSLNGDSEPPTQHDAHTPAALNVSPARRTSRRGIGSDGLSLQHNGMLITTQCQLQFLSRTQILAEYRKAVRATKTLPDSHTRRETLDWLRQDLEPLRKVSDLATIKETLSRFRRDGKQFIPSIGLSTSTDSDQVVAKLIGRK</sequence>
<evidence type="ECO:0000313" key="2">
    <source>
        <dbReference type="Proteomes" id="UP001230649"/>
    </source>
</evidence>
<evidence type="ECO:0000313" key="1">
    <source>
        <dbReference type="EMBL" id="KAJ9113162.1"/>
    </source>
</evidence>
<accession>A0ACC2WRK3</accession>
<comment type="caution">
    <text evidence="1">The sequence shown here is derived from an EMBL/GenBank/DDBJ whole genome shotgun (WGS) entry which is preliminary data.</text>
</comment>
<proteinExistence type="predicted"/>
<reference evidence="1" key="1">
    <citation type="submission" date="2023-04" db="EMBL/GenBank/DDBJ databases">
        <title>Draft Genome sequencing of Naganishia species isolated from polar environments using Oxford Nanopore Technology.</title>
        <authorList>
            <person name="Leo P."/>
            <person name="Venkateswaran K."/>
        </authorList>
    </citation>
    <scope>NUCLEOTIDE SEQUENCE</scope>
    <source>
        <strain evidence="1">MNA-CCFEE 5262</strain>
    </source>
</reference>
<organism evidence="1 2">
    <name type="scientific">Naganishia adeliensis</name>
    <dbReference type="NCBI Taxonomy" id="92952"/>
    <lineage>
        <taxon>Eukaryota</taxon>
        <taxon>Fungi</taxon>
        <taxon>Dikarya</taxon>
        <taxon>Basidiomycota</taxon>
        <taxon>Agaricomycotina</taxon>
        <taxon>Tremellomycetes</taxon>
        <taxon>Filobasidiales</taxon>
        <taxon>Filobasidiaceae</taxon>
        <taxon>Naganishia</taxon>
    </lineage>
</organism>
<protein>
    <submittedName>
        <fullName evidence="1">Uncharacterized protein</fullName>
    </submittedName>
</protein>
<gene>
    <name evidence="1" type="ORF">QFC20_002054</name>
</gene>